<feature type="binding site" evidence="14">
    <location>
        <position position="43"/>
    </location>
    <ligand>
        <name>NAD(+)</name>
        <dbReference type="ChEBI" id="CHEBI:57540"/>
    </ligand>
</feature>
<evidence type="ECO:0000256" key="10">
    <source>
        <dbReference type="ARBA" id="ARBA00037922"/>
    </source>
</evidence>
<gene>
    <name evidence="14 17" type="primary">dapB</name>
    <name evidence="17" type="ORF">E2I14_05220</name>
</gene>
<comment type="catalytic activity">
    <reaction evidence="12 14">
        <text>(S)-2,3,4,5-tetrahydrodipicolinate + NADP(+) + H2O = (2S,4S)-4-hydroxy-2,3,4,5-tetrahydrodipicolinate + NADPH + H(+)</text>
        <dbReference type="Rhea" id="RHEA:35331"/>
        <dbReference type="ChEBI" id="CHEBI:15377"/>
        <dbReference type="ChEBI" id="CHEBI:15378"/>
        <dbReference type="ChEBI" id="CHEBI:16845"/>
        <dbReference type="ChEBI" id="CHEBI:57783"/>
        <dbReference type="ChEBI" id="CHEBI:58349"/>
        <dbReference type="ChEBI" id="CHEBI:67139"/>
        <dbReference type="EC" id="1.17.1.8"/>
    </reaction>
</comment>
<feature type="binding site" evidence="14">
    <location>
        <begin position="106"/>
        <end position="108"/>
    </location>
    <ligand>
        <name>NAD(+)</name>
        <dbReference type="ChEBI" id="CHEBI:57540"/>
    </ligand>
</feature>
<dbReference type="InterPro" id="IPR022663">
    <property type="entry name" value="DapB_C"/>
</dbReference>
<dbReference type="GO" id="GO:0005829">
    <property type="term" value="C:cytosol"/>
    <property type="evidence" value="ECO:0007669"/>
    <property type="project" value="TreeGrafter"/>
</dbReference>
<comment type="similarity">
    <text evidence="2 14">Belongs to the DapB family.</text>
</comment>
<dbReference type="AlphaFoldDB" id="A0A4R5W476"/>
<feature type="binding site" evidence="14">
    <location>
        <begin position="173"/>
        <end position="174"/>
    </location>
    <ligand>
        <name>(S)-2,3,4,5-tetrahydrodipicolinate</name>
        <dbReference type="ChEBI" id="CHEBI:16845"/>
    </ligand>
</feature>
<dbReference type="GO" id="GO:0016726">
    <property type="term" value="F:oxidoreductase activity, acting on CH or CH2 groups, NAD or NADP as acceptor"/>
    <property type="evidence" value="ECO:0007669"/>
    <property type="project" value="UniProtKB-UniRule"/>
</dbReference>
<dbReference type="Pfam" id="PF01113">
    <property type="entry name" value="DapB_N"/>
    <property type="match status" value="1"/>
</dbReference>
<feature type="binding site" evidence="14">
    <location>
        <position position="164"/>
    </location>
    <ligand>
        <name>(S)-2,3,4,5-tetrahydrodipicolinate</name>
        <dbReference type="ChEBI" id="CHEBI:16845"/>
    </ligand>
</feature>
<dbReference type="NCBIfam" id="TIGR00036">
    <property type="entry name" value="dapB"/>
    <property type="match status" value="1"/>
</dbReference>
<dbReference type="GO" id="GO:0019877">
    <property type="term" value="P:diaminopimelate biosynthetic process"/>
    <property type="evidence" value="ECO:0007669"/>
    <property type="project" value="UniProtKB-UniRule"/>
</dbReference>
<dbReference type="InterPro" id="IPR000846">
    <property type="entry name" value="DapB_N"/>
</dbReference>
<evidence type="ECO:0000256" key="12">
    <source>
        <dbReference type="ARBA" id="ARBA00049080"/>
    </source>
</evidence>
<evidence type="ECO:0000256" key="6">
    <source>
        <dbReference type="ARBA" id="ARBA00022915"/>
    </source>
</evidence>
<reference evidence="17 18" key="1">
    <citation type="submission" date="2019-03" db="EMBL/GenBank/DDBJ databases">
        <title>Sapientia aquatica gen. nov., sp. nov., isolated from a crater lake.</title>
        <authorList>
            <person name="Felfoldi T."/>
            <person name="Szabo A."/>
            <person name="Toth E."/>
            <person name="Schumann P."/>
            <person name="Keki Z."/>
            <person name="Marialigeti K."/>
            <person name="Mathe I."/>
        </authorList>
    </citation>
    <scope>NUCLEOTIDE SEQUENCE [LARGE SCALE GENOMIC DNA]</scope>
    <source>
        <strain evidence="17 18">SA-152</strain>
    </source>
</reference>
<evidence type="ECO:0000256" key="11">
    <source>
        <dbReference type="ARBA" id="ARBA00038983"/>
    </source>
</evidence>
<comment type="function">
    <text evidence="14">Catalyzes the conversion of 4-hydroxy-tetrahydrodipicolinate (HTPA) to tetrahydrodipicolinate.</text>
</comment>
<keyword evidence="3 14" id="KW-0963">Cytoplasm</keyword>
<dbReference type="PANTHER" id="PTHR20836:SF0">
    <property type="entry name" value="4-HYDROXY-TETRAHYDRODIPICOLINATE REDUCTASE 1, CHLOROPLASTIC-RELATED"/>
    <property type="match status" value="1"/>
</dbReference>
<evidence type="ECO:0000259" key="15">
    <source>
        <dbReference type="Pfam" id="PF01113"/>
    </source>
</evidence>
<keyword evidence="4 14" id="KW-0028">Amino-acid biosynthesis</keyword>
<evidence type="ECO:0000256" key="8">
    <source>
        <dbReference type="ARBA" id="ARBA00023027"/>
    </source>
</evidence>
<sequence length="275" mass="28660">MSNVSSTSTPLKIAIAGASGRMGQMLIEAVNAASDTQLVGALDVPTSPAVGQDASAFSGKLSNVLISSDLTTALADADSLIDFTRPEGTLKHLAFCVEHGINMIIGTTGFDEAGKAAIAEASKRIGIVFAPNMSVGVTVTMKLLEMAAKSFSEGYDIEIIEAHHRHKVDAPSGTALKMGEVIANAIGRDLNDVAVYAREGVTGERDPSSIGFATIRGGDIVGDHTVLFAGIGERVEISHKSSSRVTYANGSLRAARFLQHKSSGLFDMNDVLGLN</sequence>
<evidence type="ECO:0000256" key="4">
    <source>
        <dbReference type="ARBA" id="ARBA00022605"/>
    </source>
</evidence>
<dbReference type="CDD" id="cd02274">
    <property type="entry name" value="DHDPR_N"/>
    <property type="match status" value="1"/>
</dbReference>
<dbReference type="InterPro" id="IPR022664">
    <property type="entry name" value="DapB_N_CS"/>
</dbReference>
<organism evidence="17 18">
    <name type="scientific">Sapientia aquatica</name>
    <dbReference type="NCBI Taxonomy" id="1549640"/>
    <lineage>
        <taxon>Bacteria</taxon>
        <taxon>Pseudomonadati</taxon>
        <taxon>Pseudomonadota</taxon>
        <taxon>Betaproteobacteria</taxon>
        <taxon>Burkholderiales</taxon>
        <taxon>Oxalobacteraceae</taxon>
        <taxon>Sapientia</taxon>
    </lineage>
</organism>
<dbReference type="PROSITE" id="PS01298">
    <property type="entry name" value="DAPB"/>
    <property type="match status" value="1"/>
</dbReference>
<dbReference type="InterPro" id="IPR036291">
    <property type="entry name" value="NAD(P)-bd_dom_sf"/>
</dbReference>
<keyword evidence="6 14" id="KW-0220">Diaminopimelate biosynthesis</keyword>
<dbReference type="FunFam" id="3.30.360.10:FF:000004">
    <property type="entry name" value="4-hydroxy-tetrahydrodipicolinate reductase"/>
    <property type="match status" value="1"/>
</dbReference>
<evidence type="ECO:0000313" key="18">
    <source>
        <dbReference type="Proteomes" id="UP000294829"/>
    </source>
</evidence>
<dbReference type="InterPro" id="IPR023940">
    <property type="entry name" value="DHDPR_bac"/>
</dbReference>
<comment type="caution">
    <text evidence="14">Was originally thought to be a dihydrodipicolinate reductase (DHDPR), catalyzing the conversion of dihydrodipicolinate to tetrahydrodipicolinate. However, it was shown in E.coli that the substrate of the enzymatic reaction is not dihydrodipicolinate (DHDP) but in fact (2S,4S)-4-hydroxy-2,3,4,5-tetrahydrodipicolinic acid (HTPA), the product released by the DapA-catalyzed reaction.</text>
</comment>
<evidence type="ECO:0000256" key="9">
    <source>
        <dbReference type="ARBA" id="ARBA00023154"/>
    </source>
</evidence>
<dbReference type="Proteomes" id="UP000294829">
    <property type="component" value="Unassembled WGS sequence"/>
</dbReference>
<dbReference type="Pfam" id="PF05173">
    <property type="entry name" value="DapB_C"/>
    <property type="match status" value="1"/>
</dbReference>
<name>A0A4R5W476_9BURK</name>
<dbReference type="EMBL" id="SMYL01000002">
    <property type="protein sequence ID" value="TDK67165.1"/>
    <property type="molecule type" value="Genomic_DNA"/>
</dbReference>
<comment type="caution">
    <text evidence="17">The sequence shown here is derived from an EMBL/GenBank/DDBJ whole genome shotgun (WGS) entry which is preliminary data.</text>
</comment>
<comment type="pathway">
    <text evidence="10 14">Amino-acid biosynthesis; L-lysine biosynthesis via DAP pathway; (S)-tetrahydrodipicolinate from L-aspartate: step 4/4.</text>
</comment>
<evidence type="ECO:0000256" key="2">
    <source>
        <dbReference type="ARBA" id="ARBA00006642"/>
    </source>
</evidence>
<feature type="active site" description="Proton donor" evidence="14">
    <location>
        <position position="167"/>
    </location>
</feature>
<dbReference type="EC" id="1.17.1.8" evidence="11 14"/>
<keyword evidence="5 14" id="KW-0521">NADP</keyword>
<keyword evidence="8 14" id="KW-0520">NAD</keyword>
<feature type="binding site" evidence="14">
    <location>
        <begin position="130"/>
        <end position="133"/>
    </location>
    <ligand>
        <name>NAD(+)</name>
        <dbReference type="ChEBI" id="CHEBI:57540"/>
    </ligand>
</feature>
<dbReference type="PIRSF" id="PIRSF000161">
    <property type="entry name" value="DHPR"/>
    <property type="match status" value="1"/>
</dbReference>
<comment type="subunit">
    <text evidence="14">Homotetramer.</text>
</comment>
<evidence type="ECO:0000256" key="5">
    <source>
        <dbReference type="ARBA" id="ARBA00022857"/>
    </source>
</evidence>
<dbReference type="GO" id="GO:0008839">
    <property type="term" value="F:4-hydroxy-tetrahydrodipicolinate reductase"/>
    <property type="evidence" value="ECO:0007669"/>
    <property type="project" value="UniProtKB-UniRule"/>
</dbReference>
<feature type="domain" description="Dihydrodipicolinate reductase N-terminal" evidence="15">
    <location>
        <begin position="12"/>
        <end position="133"/>
    </location>
</feature>
<comment type="caution">
    <text evidence="14">Lacks conserved residue(s) required for the propagation of feature annotation.</text>
</comment>
<feature type="active site" description="Proton donor/acceptor" evidence="14">
    <location>
        <position position="163"/>
    </location>
</feature>
<dbReference type="GO" id="GO:0050661">
    <property type="term" value="F:NADP binding"/>
    <property type="evidence" value="ECO:0007669"/>
    <property type="project" value="UniProtKB-UniRule"/>
</dbReference>
<comment type="subcellular location">
    <subcellularLocation>
        <location evidence="1 14">Cytoplasm</location>
    </subcellularLocation>
</comment>
<dbReference type="UniPathway" id="UPA00034">
    <property type="reaction ID" value="UER00018"/>
</dbReference>
<accession>A0A4R5W476</accession>
<evidence type="ECO:0000256" key="3">
    <source>
        <dbReference type="ARBA" id="ARBA00022490"/>
    </source>
</evidence>
<dbReference type="HAMAP" id="MF_00102">
    <property type="entry name" value="DapB"/>
    <property type="match status" value="1"/>
</dbReference>
<dbReference type="SUPFAM" id="SSF51735">
    <property type="entry name" value="NAD(P)-binding Rossmann-fold domains"/>
    <property type="match status" value="1"/>
</dbReference>
<evidence type="ECO:0000256" key="14">
    <source>
        <dbReference type="HAMAP-Rule" id="MF_00102"/>
    </source>
</evidence>
<evidence type="ECO:0000259" key="16">
    <source>
        <dbReference type="Pfam" id="PF05173"/>
    </source>
</evidence>
<dbReference type="SUPFAM" id="SSF55347">
    <property type="entry name" value="Glyceraldehyde-3-phosphate dehydrogenase-like, C-terminal domain"/>
    <property type="match status" value="1"/>
</dbReference>
<protein>
    <recommendedName>
        <fullName evidence="11 14">4-hydroxy-tetrahydrodipicolinate reductase</fullName>
        <shortName evidence="14">HTPA reductase</shortName>
        <ecNumber evidence="11 14">1.17.1.8</ecNumber>
    </recommendedName>
</protein>
<keyword evidence="7 14" id="KW-0560">Oxidoreductase</keyword>
<evidence type="ECO:0000256" key="1">
    <source>
        <dbReference type="ARBA" id="ARBA00004496"/>
    </source>
</evidence>
<feature type="domain" description="Dihydrodipicolinate reductase C-terminal" evidence="16">
    <location>
        <begin position="136"/>
        <end position="272"/>
    </location>
</feature>
<evidence type="ECO:0000256" key="7">
    <source>
        <dbReference type="ARBA" id="ARBA00023002"/>
    </source>
</evidence>
<proteinExistence type="inferred from homology"/>
<dbReference type="GO" id="GO:0009089">
    <property type="term" value="P:lysine biosynthetic process via diaminopimelate"/>
    <property type="evidence" value="ECO:0007669"/>
    <property type="project" value="UniProtKB-UniRule"/>
</dbReference>
<dbReference type="PANTHER" id="PTHR20836">
    <property type="entry name" value="DIHYDRODIPICOLINATE REDUCTASE"/>
    <property type="match status" value="1"/>
</dbReference>
<dbReference type="Gene3D" id="3.30.360.10">
    <property type="entry name" value="Dihydrodipicolinate Reductase, domain 2"/>
    <property type="match status" value="1"/>
</dbReference>
<dbReference type="OrthoDB" id="9790352at2"/>
<evidence type="ECO:0000313" key="17">
    <source>
        <dbReference type="EMBL" id="TDK67165.1"/>
    </source>
</evidence>
<evidence type="ECO:0000256" key="13">
    <source>
        <dbReference type="ARBA" id="ARBA00049396"/>
    </source>
</evidence>
<dbReference type="FunFam" id="3.40.50.720:FF:000048">
    <property type="entry name" value="4-hydroxy-tetrahydrodipicolinate reductase"/>
    <property type="match status" value="1"/>
</dbReference>
<keyword evidence="18" id="KW-1185">Reference proteome</keyword>
<dbReference type="GO" id="GO:0051287">
    <property type="term" value="F:NAD binding"/>
    <property type="evidence" value="ECO:0007669"/>
    <property type="project" value="UniProtKB-UniRule"/>
</dbReference>
<dbReference type="RefSeq" id="WP_133326141.1">
    <property type="nucleotide sequence ID" value="NZ_SMYL01000002.1"/>
</dbReference>
<dbReference type="Gene3D" id="3.40.50.720">
    <property type="entry name" value="NAD(P)-binding Rossmann-like Domain"/>
    <property type="match status" value="1"/>
</dbReference>
<comment type="catalytic activity">
    <reaction evidence="13 14">
        <text>(S)-2,3,4,5-tetrahydrodipicolinate + NAD(+) + H2O = (2S,4S)-4-hydroxy-2,3,4,5-tetrahydrodipicolinate + NADH + H(+)</text>
        <dbReference type="Rhea" id="RHEA:35323"/>
        <dbReference type="ChEBI" id="CHEBI:15377"/>
        <dbReference type="ChEBI" id="CHEBI:15378"/>
        <dbReference type="ChEBI" id="CHEBI:16845"/>
        <dbReference type="ChEBI" id="CHEBI:57540"/>
        <dbReference type="ChEBI" id="CHEBI:57945"/>
        <dbReference type="ChEBI" id="CHEBI:67139"/>
        <dbReference type="EC" id="1.17.1.8"/>
    </reaction>
</comment>
<feature type="binding site" evidence="14">
    <location>
        <begin position="17"/>
        <end position="22"/>
    </location>
    <ligand>
        <name>NAD(+)</name>
        <dbReference type="ChEBI" id="CHEBI:57540"/>
    </ligand>
</feature>
<keyword evidence="9 14" id="KW-0457">Lysine biosynthesis</keyword>